<evidence type="ECO:0000313" key="10">
    <source>
        <dbReference type="Proteomes" id="UP000887575"/>
    </source>
</evidence>
<proteinExistence type="inferred from homology"/>
<reference evidence="11" key="1">
    <citation type="submission" date="2024-02" db="UniProtKB">
        <authorList>
            <consortium name="WormBaseParasite"/>
        </authorList>
    </citation>
    <scope>IDENTIFICATION</scope>
</reference>
<comment type="catalytic activity">
    <reaction evidence="8">
        <text>N-acetyl-D-glucosamine 6-phosphate + H2O = D-glucosamine 6-phosphate + acetate</text>
        <dbReference type="Rhea" id="RHEA:22936"/>
        <dbReference type="ChEBI" id="CHEBI:15377"/>
        <dbReference type="ChEBI" id="CHEBI:30089"/>
        <dbReference type="ChEBI" id="CHEBI:57513"/>
        <dbReference type="ChEBI" id="CHEBI:58725"/>
        <dbReference type="EC" id="3.5.1.25"/>
    </reaction>
</comment>
<evidence type="ECO:0000256" key="4">
    <source>
        <dbReference type="ARBA" id="ARBA00018029"/>
    </source>
</evidence>
<dbReference type="SUPFAM" id="SSF51338">
    <property type="entry name" value="Composite domain of metallo-dependent hydrolases"/>
    <property type="match status" value="1"/>
</dbReference>
<dbReference type="GO" id="GO:0006046">
    <property type="term" value="P:N-acetylglucosamine catabolic process"/>
    <property type="evidence" value="ECO:0007669"/>
    <property type="project" value="TreeGrafter"/>
</dbReference>
<feature type="domain" description="Amidohydrolase-related" evidence="9">
    <location>
        <begin position="116"/>
        <end position="456"/>
    </location>
</feature>
<accession>A0AAF3E906</accession>
<dbReference type="Proteomes" id="UP000887575">
    <property type="component" value="Unassembled WGS sequence"/>
</dbReference>
<dbReference type="Gene3D" id="3.20.20.140">
    <property type="entry name" value="Metal-dependent hydrolases"/>
    <property type="match status" value="1"/>
</dbReference>
<protein>
    <recommendedName>
        <fullName evidence="4">N-acetylglucosamine-6-phosphate deacetylase</fullName>
        <ecNumber evidence="3">3.5.1.25</ecNumber>
    </recommendedName>
</protein>
<dbReference type="WBParaSite" id="MBELARI_LOCUS10396">
    <property type="protein sequence ID" value="MBELARI_LOCUS10396"/>
    <property type="gene ID" value="MBELARI_LOCUS10396"/>
</dbReference>
<dbReference type="GO" id="GO:0046872">
    <property type="term" value="F:metal ion binding"/>
    <property type="evidence" value="ECO:0007669"/>
    <property type="project" value="UniProtKB-KW"/>
</dbReference>
<dbReference type="InterPro" id="IPR011059">
    <property type="entry name" value="Metal-dep_hydrolase_composite"/>
</dbReference>
<dbReference type="CDD" id="cd00854">
    <property type="entry name" value="NagA"/>
    <property type="match status" value="1"/>
</dbReference>
<evidence type="ECO:0000256" key="5">
    <source>
        <dbReference type="ARBA" id="ARBA00022723"/>
    </source>
</evidence>
<organism evidence="10 11">
    <name type="scientific">Mesorhabditis belari</name>
    <dbReference type="NCBI Taxonomy" id="2138241"/>
    <lineage>
        <taxon>Eukaryota</taxon>
        <taxon>Metazoa</taxon>
        <taxon>Ecdysozoa</taxon>
        <taxon>Nematoda</taxon>
        <taxon>Chromadorea</taxon>
        <taxon>Rhabditida</taxon>
        <taxon>Rhabditina</taxon>
        <taxon>Rhabditomorpha</taxon>
        <taxon>Rhabditoidea</taxon>
        <taxon>Rhabditidae</taxon>
        <taxon>Mesorhabditinae</taxon>
        <taxon>Mesorhabditis</taxon>
    </lineage>
</organism>
<evidence type="ECO:0000256" key="7">
    <source>
        <dbReference type="ARBA" id="ARBA00023277"/>
    </source>
</evidence>
<dbReference type="FunFam" id="3.20.20.140:FF:000023">
    <property type="entry name" value="N-acetylglucosamine-6-phosphate deacetylase"/>
    <property type="match status" value="1"/>
</dbReference>
<comment type="similarity">
    <text evidence="2">Belongs to the metallo-dependent hydrolases superfamily. NagA family.</text>
</comment>
<dbReference type="AlphaFoldDB" id="A0AAF3E906"/>
<dbReference type="Gene3D" id="2.30.40.10">
    <property type="entry name" value="Urease, subunit C, domain 1"/>
    <property type="match status" value="1"/>
</dbReference>
<evidence type="ECO:0000256" key="1">
    <source>
        <dbReference type="ARBA" id="ARBA00001968"/>
    </source>
</evidence>
<comment type="cofactor">
    <cofactor evidence="1">
        <name>a divalent metal cation</name>
        <dbReference type="ChEBI" id="CHEBI:60240"/>
    </cofactor>
</comment>
<evidence type="ECO:0000256" key="2">
    <source>
        <dbReference type="ARBA" id="ARBA00010716"/>
    </source>
</evidence>
<keyword evidence="6" id="KW-0378">Hydrolase</keyword>
<keyword evidence="5" id="KW-0479">Metal-binding</keyword>
<dbReference type="PANTHER" id="PTHR11113:SF14">
    <property type="entry name" value="N-ACETYLGLUCOSAMINE-6-PHOSPHATE DEACETYLASE"/>
    <property type="match status" value="1"/>
</dbReference>
<dbReference type="InterPro" id="IPR032466">
    <property type="entry name" value="Metal_Hydrolase"/>
</dbReference>
<dbReference type="PANTHER" id="PTHR11113">
    <property type="entry name" value="N-ACETYLGLUCOSAMINE-6-PHOSPHATE DEACETYLASE"/>
    <property type="match status" value="1"/>
</dbReference>
<dbReference type="NCBIfam" id="TIGR00221">
    <property type="entry name" value="nagA"/>
    <property type="match status" value="1"/>
</dbReference>
<dbReference type="GO" id="GO:0019262">
    <property type="term" value="P:N-acetylneuraminate catabolic process"/>
    <property type="evidence" value="ECO:0007669"/>
    <property type="project" value="UniProtKB-ARBA"/>
</dbReference>
<dbReference type="SUPFAM" id="SSF51556">
    <property type="entry name" value="Metallo-dependent hydrolases"/>
    <property type="match status" value="1"/>
</dbReference>
<evidence type="ECO:0000313" key="11">
    <source>
        <dbReference type="WBParaSite" id="MBELARI_LOCUS10396"/>
    </source>
</evidence>
<name>A0AAF3E906_9BILA</name>
<evidence type="ECO:0000256" key="8">
    <source>
        <dbReference type="ARBA" id="ARBA00047647"/>
    </source>
</evidence>
<keyword evidence="10" id="KW-1185">Reference proteome</keyword>
<evidence type="ECO:0000259" key="9">
    <source>
        <dbReference type="Pfam" id="PF01979"/>
    </source>
</evidence>
<sequence>MFLVYVSVLDRYASCLPVYEKMCRKFQYRIWAFLESEKGIDWRKEDIAMRVLYNSDLLREDLHGKLIQYVNARVLLGNQLIDDHIWVRNGKIISAASVFYDERREADIQIDCQGKILCPGFIDIQLNGAFGVDFSSIGFSKADFSNGVQKVRKGLLAFGVTSFLPTIITSTAESYNKILPLIKRCPGSPEGAAILGVHVEGPFISQQKRGCHPIECVRDFGENYKKEIAKTYGSLENISMVTIAPEKEHALDAIKYFKEEGIICSLGHSSACWEEGVRGVQAGALSITHLFNAMQSYHHRDPGLIGLLTTKFKEKTHPLFYGIIADGIHTHDSALRIAHQTLPEGLVLVTDAIAALGLGDGIHKLGQQKIIVTGYEALLDGTQTPAGSVASMPFCIRHFVQAARCSLQDALNAATLKPATLLGITDTKGVLKIGADADLVLLDDDVTVFATFIGGQLAYFLTNC</sequence>
<dbReference type="InterPro" id="IPR006680">
    <property type="entry name" value="Amidohydro-rel"/>
</dbReference>
<evidence type="ECO:0000256" key="6">
    <source>
        <dbReference type="ARBA" id="ARBA00022801"/>
    </source>
</evidence>
<dbReference type="GO" id="GO:0106279">
    <property type="term" value="P:negative regulation of UDP-N-acetylglucosamine biosynthetic process"/>
    <property type="evidence" value="ECO:0007669"/>
    <property type="project" value="UniProtKB-ARBA"/>
</dbReference>
<dbReference type="EC" id="3.5.1.25" evidence="3"/>
<dbReference type="GO" id="GO:0008448">
    <property type="term" value="F:N-acetylglucosamine-6-phosphate deacetylase activity"/>
    <property type="evidence" value="ECO:0007669"/>
    <property type="project" value="UniProtKB-EC"/>
</dbReference>
<dbReference type="InterPro" id="IPR003764">
    <property type="entry name" value="GlcNAc_6-P_deAcase"/>
</dbReference>
<keyword evidence="7" id="KW-0119">Carbohydrate metabolism</keyword>
<dbReference type="Pfam" id="PF01979">
    <property type="entry name" value="Amidohydro_1"/>
    <property type="match status" value="1"/>
</dbReference>
<evidence type="ECO:0000256" key="3">
    <source>
        <dbReference type="ARBA" id="ARBA00011899"/>
    </source>
</evidence>